<dbReference type="InterPro" id="IPR057739">
    <property type="entry name" value="Glyco_hydro_29_N"/>
</dbReference>
<dbReference type="InterPro" id="IPR017853">
    <property type="entry name" value="GH"/>
</dbReference>
<dbReference type="Gene3D" id="3.40.50.11500">
    <property type="match status" value="1"/>
</dbReference>
<evidence type="ECO:0000256" key="7">
    <source>
        <dbReference type="ARBA" id="ARBA00023180"/>
    </source>
</evidence>
<dbReference type="InterPro" id="IPR016286">
    <property type="entry name" value="FUC_metazoa-typ"/>
</dbReference>
<dbReference type="EC" id="3.2.1.51" evidence="3"/>
<name>A0A915P4Q1_9BILA</name>
<dbReference type="GO" id="GO:0006004">
    <property type="term" value="P:fucose metabolic process"/>
    <property type="evidence" value="ECO:0007669"/>
    <property type="project" value="InterPro"/>
</dbReference>
<dbReference type="Pfam" id="PF00106">
    <property type="entry name" value="adh_short"/>
    <property type="match status" value="1"/>
</dbReference>
<keyword evidence="7" id="KW-0325">Glycoprotein</keyword>
<dbReference type="InterPro" id="IPR037516">
    <property type="entry name" value="Tripartite_DENN"/>
</dbReference>
<dbReference type="SMART" id="SM00799">
    <property type="entry name" value="DENN"/>
    <property type="match status" value="1"/>
</dbReference>
<evidence type="ECO:0000256" key="9">
    <source>
        <dbReference type="ARBA" id="ARBA00074133"/>
    </source>
</evidence>
<accession>A0A915P4Q1</accession>
<dbReference type="GO" id="GO:0005764">
    <property type="term" value="C:lysosome"/>
    <property type="evidence" value="ECO:0007669"/>
    <property type="project" value="TreeGrafter"/>
</dbReference>
<dbReference type="PROSITE" id="PS50211">
    <property type="entry name" value="DENN"/>
    <property type="match status" value="1"/>
</dbReference>
<evidence type="ECO:0000313" key="14">
    <source>
        <dbReference type="Proteomes" id="UP000887560"/>
    </source>
</evidence>
<dbReference type="PRINTS" id="PR00741">
    <property type="entry name" value="GLHYDRLASE29"/>
</dbReference>
<dbReference type="Pfam" id="PF01120">
    <property type="entry name" value="Alpha_L_fucos"/>
    <property type="match status" value="1"/>
</dbReference>
<feature type="signal peptide" evidence="12">
    <location>
        <begin position="1"/>
        <end position="21"/>
    </location>
</feature>
<evidence type="ECO:0000256" key="6">
    <source>
        <dbReference type="ARBA" id="ARBA00023002"/>
    </source>
</evidence>
<proteinExistence type="inferred from homology"/>
<evidence type="ECO:0000256" key="5">
    <source>
        <dbReference type="ARBA" id="ARBA00022801"/>
    </source>
</evidence>
<dbReference type="PROSITE" id="PS00061">
    <property type="entry name" value="ADH_SHORT"/>
    <property type="match status" value="1"/>
</dbReference>
<dbReference type="InterPro" id="IPR002347">
    <property type="entry name" value="SDR_fam"/>
</dbReference>
<keyword evidence="4 12" id="KW-0732">Signal</keyword>
<dbReference type="Pfam" id="PF16757">
    <property type="entry name" value="Fucosidase_C"/>
    <property type="match status" value="1"/>
</dbReference>
<evidence type="ECO:0000313" key="15">
    <source>
        <dbReference type="WBParaSite" id="scf7180000423938.g11879"/>
    </source>
</evidence>
<dbReference type="InterPro" id="IPR031919">
    <property type="entry name" value="Fucosidase_C"/>
</dbReference>
<dbReference type="SUPFAM" id="SSF51735">
    <property type="entry name" value="NAD(P)-binding Rossmann-fold domains"/>
    <property type="match status" value="1"/>
</dbReference>
<dbReference type="GO" id="GO:0016491">
    <property type="term" value="F:oxidoreductase activity"/>
    <property type="evidence" value="ECO:0007669"/>
    <property type="project" value="UniProtKB-KW"/>
</dbReference>
<dbReference type="InterPro" id="IPR000933">
    <property type="entry name" value="Glyco_hydro_29"/>
</dbReference>
<evidence type="ECO:0000256" key="10">
    <source>
        <dbReference type="ARBA" id="ARBA00081661"/>
    </source>
</evidence>
<keyword evidence="5" id="KW-0378">Hydrolase</keyword>
<dbReference type="WBParaSite" id="scf7180000423938.g11879">
    <property type="protein sequence ID" value="scf7180000423938.g11879"/>
    <property type="gene ID" value="scf7180000423938.g11879"/>
</dbReference>
<dbReference type="Gene3D" id="3.20.20.80">
    <property type="entry name" value="Glycosidases"/>
    <property type="match status" value="1"/>
</dbReference>
<dbReference type="PANTHER" id="PTHR10030">
    <property type="entry name" value="ALPHA-L-FUCOSIDASE"/>
    <property type="match status" value="1"/>
</dbReference>
<organism evidence="14 15">
    <name type="scientific">Meloidogyne floridensis</name>
    <dbReference type="NCBI Taxonomy" id="298350"/>
    <lineage>
        <taxon>Eukaryota</taxon>
        <taxon>Metazoa</taxon>
        <taxon>Ecdysozoa</taxon>
        <taxon>Nematoda</taxon>
        <taxon>Chromadorea</taxon>
        <taxon>Rhabditida</taxon>
        <taxon>Tylenchina</taxon>
        <taxon>Tylenchomorpha</taxon>
        <taxon>Tylenchoidea</taxon>
        <taxon>Meloidogynidae</taxon>
        <taxon>Meloidogyninae</taxon>
        <taxon>Meloidogyne</taxon>
    </lineage>
</organism>
<keyword evidence="11" id="KW-0175">Coiled coil</keyword>
<dbReference type="Pfam" id="PF02141">
    <property type="entry name" value="DENN"/>
    <property type="match status" value="1"/>
</dbReference>
<keyword evidence="8" id="KW-0326">Glycosidase</keyword>
<sequence length="1308" mass="150785">MNRYLLNILVPFLLFFNFISADYKPDWTSIDSRPVPLWFDDVKFGIFSHWGVYSVPAFGSEWFWYYWKGAKDPAYQRFVEYHFPNGTTYADFAKMFTAEDFDAQQFAEIIKASGARYFVLTSKHHEGFTLWPSSTSWNWNSVDIGPHRDLVNELSVAVRSKGVHFGLYFSMFDWFHPLYLRDKETKGYEFPKTVSIPQLWEIVNNYHPEVIWSDGDWEQTDEYWHSKEFLAWLYNKSPVKDVVAVNDRWGKGMAGHHGGFMTYADHYDPGHLQPRKWENCMTLDKRSWGYRRDMKPSDVHSLNDLITQLARTISCGGNLLLNVGPTSHGQIVPIFEERLRQLGQWIGINQEAIYGSKPWIHQSDGEYIWYTSKVLDNSGMDPHRLYNQQHMHNTVIYAFVLRIPRLGRFQLDSVKITDKTRVSILGTSIKVPYKKTAPTLWVDLSQIQWQDFPSVEAIVLKIEYAATSNAMTAFIFQREKPSKSHHYTKSASPSTTGIILNKQQQQHKCHQKEKKTTQKTSLISKQMQQIHPSPLSKNIRRARIIRRKTTTVYCDTLKRLKDEDAVLINQILIIRLRPRSEATEFECSCVNNSNIDSIPSVDFAYPPMGSNASNFPPQLFYPDFMKGTVQRREERETYQVVLTNDKAERTFAFCFKFPTLPQHSSIISTDSGISTLDNRIFTGLSVLVLISPYPNEGYFSELAADLVLAFQRDNARLLSMCRDLLQLRLTTSESFDAKAKYIVRDEYGRQQWTRSHMSTILKKIGMENALFIFLNMLAERRIIITGSNVTDVSQTVHALVRLLAPLEWPHGLIPILPDSQIEYCQNPTPYIYGLLRYNLSRISELIVPQNDSSFLPDDNTLNDDIILFDVEMGIIVPPISRPKNKQKIGLKALLEQTELIGFPRAAVCELLGALKSCIPIKDAEKADYKIEKKIMIFYAKLFGHYRSFGQDILTARNRKLFARAHPCSETRLFLNWFIENGILQYFISIQEFISAAFGLWGIYKFMVYLYNVSHCKFNLKGKTVVIIGASSGIGRAMASEFYKKGAKLVLVARSVDKLELLCKELEDQKQQFNNFHKPTFYQLDITEFVNLDEENYKNKILELLDHLIDDRKTVDVLVCSAGLSNRGSIEKTKIDIFRELMEVNFFGFIYIIKSLLNFIPDDGAIISINSIQGRVALPYRAPYSCSKHASLAFFDSLRGEERSNLHILNVNAGYVNTGFGSRALNVDGKPMGFEDHNQLKGISPEEAAKRIISSLKNREKELILAPFKIRLLVMLRWLSPSLTWWLLTRKAQADKKIEEKEMANKQED</sequence>
<dbReference type="InterPro" id="IPR020904">
    <property type="entry name" value="Sc_DH/Rdtase_CS"/>
</dbReference>
<evidence type="ECO:0000256" key="8">
    <source>
        <dbReference type="ARBA" id="ARBA00023295"/>
    </source>
</evidence>
<evidence type="ECO:0000256" key="12">
    <source>
        <dbReference type="SAM" id="SignalP"/>
    </source>
</evidence>
<feature type="coiled-coil region" evidence="11">
    <location>
        <begin position="1048"/>
        <end position="1075"/>
    </location>
</feature>
<comment type="similarity">
    <text evidence="2">Belongs to the glycosyl hydrolase 29 family.</text>
</comment>
<evidence type="ECO:0000256" key="4">
    <source>
        <dbReference type="ARBA" id="ARBA00022729"/>
    </source>
</evidence>
<dbReference type="InterPro" id="IPR018526">
    <property type="entry name" value="Glyco_hydro_29_CS"/>
</dbReference>
<dbReference type="PROSITE" id="PS00385">
    <property type="entry name" value="ALPHA_L_FUCOSIDASE"/>
    <property type="match status" value="1"/>
</dbReference>
<dbReference type="SUPFAM" id="SSF51445">
    <property type="entry name" value="(Trans)glycosidases"/>
    <property type="match status" value="1"/>
</dbReference>
<dbReference type="InterPro" id="IPR001194">
    <property type="entry name" value="cDENN_dom"/>
</dbReference>
<feature type="chain" id="PRO_5037759151" description="Putative alpha-L-fucosidase" evidence="12">
    <location>
        <begin position="22"/>
        <end position="1308"/>
    </location>
</feature>
<dbReference type="FunFam" id="3.20.20.80:FF:000027">
    <property type="entry name" value="Alpha-L-fucosidase"/>
    <property type="match status" value="1"/>
</dbReference>
<dbReference type="Gene3D" id="3.30.450.200">
    <property type="match status" value="1"/>
</dbReference>
<evidence type="ECO:0000256" key="11">
    <source>
        <dbReference type="SAM" id="Coils"/>
    </source>
</evidence>
<dbReference type="SMART" id="SM00812">
    <property type="entry name" value="Alpha_L_fucos"/>
    <property type="match status" value="1"/>
</dbReference>
<keyword evidence="14" id="KW-1185">Reference proteome</keyword>
<dbReference type="Gene3D" id="3.40.50.720">
    <property type="entry name" value="NAD(P)-binding Rossmann-like Domain"/>
    <property type="match status" value="1"/>
</dbReference>
<keyword evidence="6" id="KW-0560">Oxidoreductase</keyword>
<dbReference type="GO" id="GO:0004560">
    <property type="term" value="F:alpha-L-fucosidase activity"/>
    <property type="evidence" value="ECO:0007669"/>
    <property type="project" value="UniProtKB-EC"/>
</dbReference>
<feature type="domain" description="UDENN" evidence="13">
    <location>
        <begin position="586"/>
        <end position="998"/>
    </location>
</feature>
<evidence type="ECO:0000259" key="13">
    <source>
        <dbReference type="PROSITE" id="PS50211"/>
    </source>
</evidence>
<dbReference type="PANTHER" id="PTHR10030:SF37">
    <property type="entry name" value="ALPHA-L-FUCOSIDASE-RELATED"/>
    <property type="match status" value="1"/>
</dbReference>
<protein>
    <recommendedName>
        <fullName evidence="9">Putative alpha-L-fucosidase</fullName>
        <ecNumber evidence="3">3.2.1.51</ecNumber>
    </recommendedName>
    <alternativeName>
        <fullName evidence="10">Alpha-L-fucoside fucohydrolase</fullName>
    </alternativeName>
</protein>
<comment type="function">
    <text evidence="1">Alpha-L-fucosidase is responsible for hydrolyzing the alpha-1,6-linked fucose joined to the reducing-end N-acetylglucosamine of the carbohydrate moieties of glycoproteins.</text>
</comment>
<dbReference type="InterPro" id="IPR036291">
    <property type="entry name" value="NAD(P)-bd_dom_sf"/>
</dbReference>
<reference evidence="15" key="1">
    <citation type="submission" date="2022-11" db="UniProtKB">
        <authorList>
            <consortium name="WormBaseParasite"/>
        </authorList>
    </citation>
    <scope>IDENTIFICATION</scope>
</reference>
<dbReference type="GO" id="GO:0016139">
    <property type="term" value="P:glycoside catabolic process"/>
    <property type="evidence" value="ECO:0007669"/>
    <property type="project" value="TreeGrafter"/>
</dbReference>
<evidence type="ECO:0000256" key="3">
    <source>
        <dbReference type="ARBA" id="ARBA00012662"/>
    </source>
</evidence>
<evidence type="ECO:0000256" key="2">
    <source>
        <dbReference type="ARBA" id="ARBA00007951"/>
    </source>
</evidence>
<dbReference type="Proteomes" id="UP000887560">
    <property type="component" value="Unplaced"/>
</dbReference>
<evidence type="ECO:0000256" key="1">
    <source>
        <dbReference type="ARBA" id="ARBA00004071"/>
    </source>
</evidence>
<dbReference type="InterPro" id="IPR043153">
    <property type="entry name" value="DENN_C"/>
</dbReference>